<dbReference type="AlphaFoldDB" id="A0A7N1A302"/>
<feature type="region of interest" description="Disordered" evidence="1">
    <location>
        <begin position="36"/>
        <end position="72"/>
    </location>
</feature>
<dbReference type="InterPro" id="IPR022251">
    <property type="entry name" value="DUF3774_wound-induced"/>
</dbReference>
<organism evidence="2 3">
    <name type="scientific">Kalanchoe fedtschenkoi</name>
    <name type="common">Lavender scallops</name>
    <name type="synonym">South American air plant</name>
    <dbReference type="NCBI Taxonomy" id="63787"/>
    <lineage>
        <taxon>Eukaryota</taxon>
        <taxon>Viridiplantae</taxon>
        <taxon>Streptophyta</taxon>
        <taxon>Embryophyta</taxon>
        <taxon>Tracheophyta</taxon>
        <taxon>Spermatophyta</taxon>
        <taxon>Magnoliopsida</taxon>
        <taxon>eudicotyledons</taxon>
        <taxon>Gunneridae</taxon>
        <taxon>Pentapetalae</taxon>
        <taxon>Saxifragales</taxon>
        <taxon>Crassulaceae</taxon>
        <taxon>Kalanchoe</taxon>
    </lineage>
</organism>
<dbReference type="Pfam" id="PF12609">
    <property type="entry name" value="DUF3774"/>
    <property type="match status" value="1"/>
</dbReference>
<evidence type="ECO:0000313" key="3">
    <source>
        <dbReference type="Proteomes" id="UP000594263"/>
    </source>
</evidence>
<name>A0A7N1A302_KALFE</name>
<protein>
    <submittedName>
        <fullName evidence="2">Uncharacterized protein</fullName>
    </submittedName>
</protein>
<dbReference type="Proteomes" id="UP000594263">
    <property type="component" value="Unplaced"/>
</dbReference>
<proteinExistence type="predicted"/>
<evidence type="ECO:0000256" key="1">
    <source>
        <dbReference type="SAM" id="MobiDB-lite"/>
    </source>
</evidence>
<accession>A0A7N1A302</accession>
<sequence length="87" mass="9597">MSLRHGSRIAYQLGVRAMQGAKDRAASRWDTASAVKSLHDTSSGTKARRFSTAVDSSNAGVRSEPQRRRQAEESLRTVMFLSCWGPN</sequence>
<dbReference type="Gramene" id="Kaladp0071s0032.1.v1.1">
    <property type="protein sequence ID" value="Kaladp0071s0032.1.v1.1.CDS.1"/>
    <property type="gene ID" value="Kaladp0071s0032.v1.1"/>
</dbReference>
<reference evidence="2" key="1">
    <citation type="submission" date="2021-01" db="UniProtKB">
        <authorList>
            <consortium name="EnsemblPlants"/>
        </authorList>
    </citation>
    <scope>IDENTIFICATION</scope>
</reference>
<dbReference type="OMA" id="SAYMNAK"/>
<evidence type="ECO:0000313" key="2">
    <source>
        <dbReference type="EnsemblPlants" id="Kaladp0071s0032.1.v1.1.CDS.1"/>
    </source>
</evidence>
<dbReference type="EnsemblPlants" id="Kaladp0071s0032.1.v1.1">
    <property type="protein sequence ID" value="Kaladp0071s0032.1.v1.1.CDS.1"/>
    <property type="gene ID" value="Kaladp0071s0032.v1.1"/>
</dbReference>
<dbReference type="PANTHER" id="PTHR33090">
    <property type="entry name" value="DUF3774 DOMAIN PROTEIN-RELATED"/>
    <property type="match status" value="1"/>
</dbReference>
<keyword evidence="3" id="KW-1185">Reference proteome</keyword>